<evidence type="ECO:0000256" key="1">
    <source>
        <dbReference type="ARBA" id="ARBA00023015"/>
    </source>
</evidence>
<protein>
    <submittedName>
        <fullName evidence="6">DNA-binding FadR family transcriptional regulator</fullName>
    </submittedName>
</protein>
<feature type="domain" description="HTH gntR-type" evidence="5">
    <location>
        <begin position="18"/>
        <end position="88"/>
    </location>
</feature>
<evidence type="ECO:0000313" key="7">
    <source>
        <dbReference type="Proteomes" id="UP000580654"/>
    </source>
</evidence>
<dbReference type="Proteomes" id="UP000580654">
    <property type="component" value="Unassembled WGS sequence"/>
</dbReference>
<name>A0A840YI95_9PROT</name>
<organism evidence="6 7">
    <name type="scientific">Muricoccus pecuniae</name>
    <dbReference type="NCBI Taxonomy" id="693023"/>
    <lineage>
        <taxon>Bacteria</taxon>
        <taxon>Pseudomonadati</taxon>
        <taxon>Pseudomonadota</taxon>
        <taxon>Alphaproteobacteria</taxon>
        <taxon>Acetobacterales</taxon>
        <taxon>Roseomonadaceae</taxon>
        <taxon>Muricoccus</taxon>
    </lineage>
</organism>
<dbReference type="InterPro" id="IPR000524">
    <property type="entry name" value="Tscrpt_reg_HTH_GntR"/>
</dbReference>
<dbReference type="SUPFAM" id="SSF48008">
    <property type="entry name" value="GntR ligand-binding domain-like"/>
    <property type="match status" value="1"/>
</dbReference>
<dbReference type="InterPro" id="IPR036388">
    <property type="entry name" value="WH-like_DNA-bd_sf"/>
</dbReference>
<dbReference type="SUPFAM" id="SSF46785">
    <property type="entry name" value="Winged helix' DNA-binding domain"/>
    <property type="match status" value="1"/>
</dbReference>
<dbReference type="InterPro" id="IPR008920">
    <property type="entry name" value="TF_FadR/GntR_C"/>
</dbReference>
<gene>
    <name evidence="6" type="ORF">FHS87_004297</name>
</gene>
<proteinExistence type="predicted"/>
<dbReference type="Gene3D" id="1.10.10.10">
    <property type="entry name" value="Winged helix-like DNA-binding domain superfamily/Winged helix DNA-binding domain"/>
    <property type="match status" value="1"/>
</dbReference>
<dbReference type="Gene3D" id="1.20.120.530">
    <property type="entry name" value="GntR ligand-binding domain-like"/>
    <property type="match status" value="1"/>
</dbReference>
<keyword evidence="2 6" id="KW-0238">DNA-binding</keyword>
<comment type="caution">
    <text evidence="6">The sequence shown here is derived from an EMBL/GenBank/DDBJ whole genome shotgun (WGS) entry which is preliminary data.</text>
</comment>
<dbReference type="InterPro" id="IPR036390">
    <property type="entry name" value="WH_DNA-bd_sf"/>
</dbReference>
<dbReference type="GO" id="GO:0003677">
    <property type="term" value="F:DNA binding"/>
    <property type="evidence" value="ECO:0007669"/>
    <property type="project" value="UniProtKB-KW"/>
</dbReference>
<dbReference type="Pfam" id="PF07729">
    <property type="entry name" value="FCD"/>
    <property type="match status" value="1"/>
</dbReference>
<feature type="compositionally biased region" description="Polar residues" evidence="4">
    <location>
        <begin position="262"/>
        <end position="273"/>
    </location>
</feature>
<sequence>MAEAASDKRITVQRISAPKPYDLLAEQLRERILRGEIPEGAPLPAERELVIQTGLTRGSVREALRVLAVEGLIQTRPGRYGGNIVTLPGSDSMSETITRFVRGRKLSLRALHETREALEPALARFAALRRTDENLRELKALHERLTACTNDLREFSLTNVRWHCAVARASGNELLSAVLDALSYGVHVSTTTEEYDTPETRQDVIRIHSRIMRAIEDGNADEAERRMREHITATHSRSIAKDRKTIPLSAPSRQPRQKRNAGPSQTANTGADS</sequence>
<dbReference type="PROSITE" id="PS50949">
    <property type="entry name" value="HTH_GNTR"/>
    <property type="match status" value="1"/>
</dbReference>
<dbReference type="SMART" id="SM00895">
    <property type="entry name" value="FCD"/>
    <property type="match status" value="1"/>
</dbReference>
<dbReference type="AlphaFoldDB" id="A0A840YI95"/>
<dbReference type="PANTHER" id="PTHR43537">
    <property type="entry name" value="TRANSCRIPTIONAL REGULATOR, GNTR FAMILY"/>
    <property type="match status" value="1"/>
</dbReference>
<evidence type="ECO:0000259" key="5">
    <source>
        <dbReference type="PROSITE" id="PS50949"/>
    </source>
</evidence>
<dbReference type="GO" id="GO:0003700">
    <property type="term" value="F:DNA-binding transcription factor activity"/>
    <property type="evidence" value="ECO:0007669"/>
    <property type="project" value="InterPro"/>
</dbReference>
<evidence type="ECO:0000256" key="3">
    <source>
        <dbReference type="ARBA" id="ARBA00023163"/>
    </source>
</evidence>
<keyword evidence="1" id="KW-0805">Transcription regulation</keyword>
<accession>A0A840YI95</accession>
<dbReference type="InterPro" id="IPR011711">
    <property type="entry name" value="GntR_C"/>
</dbReference>
<evidence type="ECO:0000256" key="4">
    <source>
        <dbReference type="SAM" id="MobiDB-lite"/>
    </source>
</evidence>
<dbReference type="RefSeq" id="WP_184521356.1">
    <property type="nucleotide sequence ID" value="NZ_JACIJD010000034.1"/>
</dbReference>
<dbReference type="SMART" id="SM00345">
    <property type="entry name" value="HTH_GNTR"/>
    <property type="match status" value="1"/>
</dbReference>
<evidence type="ECO:0000313" key="6">
    <source>
        <dbReference type="EMBL" id="MBB5696227.1"/>
    </source>
</evidence>
<keyword evidence="7" id="KW-1185">Reference proteome</keyword>
<dbReference type="PANTHER" id="PTHR43537:SF44">
    <property type="entry name" value="GNTR FAMILY REGULATORY PROTEIN"/>
    <property type="match status" value="1"/>
</dbReference>
<dbReference type="PRINTS" id="PR00035">
    <property type="entry name" value="HTHGNTR"/>
</dbReference>
<evidence type="ECO:0000256" key="2">
    <source>
        <dbReference type="ARBA" id="ARBA00023125"/>
    </source>
</evidence>
<keyword evidence="3" id="KW-0804">Transcription</keyword>
<reference evidence="6 7" key="1">
    <citation type="submission" date="2020-08" db="EMBL/GenBank/DDBJ databases">
        <title>Genomic Encyclopedia of Type Strains, Phase IV (KMG-IV): sequencing the most valuable type-strain genomes for metagenomic binning, comparative biology and taxonomic classification.</title>
        <authorList>
            <person name="Goeker M."/>
        </authorList>
    </citation>
    <scope>NUCLEOTIDE SEQUENCE [LARGE SCALE GENOMIC DNA]</scope>
    <source>
        <strain evidence="6 7">DSM 25622</strain>
    </source>
</reference>
<dbReference type="EMBL" id="JACIJD010000034">
    <property type="protein sequence ID" value="MBB5696227.1"/>
    <property type="molecule type" value="Genomic_DNA"/>
</dbReference>
<dbReference type="CDD" id="cd07377">
    <property type="entry name" value="WHTH_GntR"/>
    <property type="match status" value="1"/>
</dbReference>
<dbReference type="Pfam" id="PF00392">
    <property type="entry name" value="GntR"/>
    <property type="match status" value="1"/>
</dbReference>
<feature type="region of interest" description="Disordered" evidence="4">
    <location>
        <begin position="231"/>
        <end position="273"/>
    </location>
</feature>